<protein>
    <recommendedName>
        <fullName evidence="4">Replication factor A C-terminal domain-containing protein</fullName>
    </recommendedName>
</protein>
<reference evidence="2 3" key="1">
    <citation type="submission" date="2019-05" db="EMBL/GenBank/DDBJ databases">
        <title>Mikania micrantha, genome provides insights into the molecular mechanism of rapid growth.</title>
        <authorList>
            <person name="Liu B."/>
        </authorList>
    </citation>
    <scope>NUCLEOTIDE SEQUENCE [LARGE SCALE GENOMIC DNA]</scope>
    <source>
        <strain evidence="2">NLD-2019</strain>
        <tissue evidence="2">Leaf</tissue>
    </source>
</reference>
<keyword evidence="3" id="KW-1185">Reference proteome</keyword>
<feature type="region of interest" description="Disordered" evidence="1">
    <location>
        <begin position="189"/>
        <end position="215"/>
    </location>
</feature>
<dbReference type="Proteomes" id="UP000326396">
    <property type="component" value="Linkage Group LG17"/>
</dbReference>
<feature type="compositionally biased region" description="Low complexity" evidence="1">
    <location>
        <begin position="201"/>
        <end position="215"/>
    </location>
</feature>
<evidence type="ECO:0000256" key="1">
    <source>
        <dbReference type="SAM" id="MobiDB-lite"/>
    </source>
</evidence>
<name>A0A5N6NUG7_9ASTR</name>
<accession>A0A5N6NUG7</accession>
<evidence type="ECO:0000313" key="3">
    <source>
        <dbReference type="Proteomes" id="UP000326396"/>
    </source>
</evidence>
<dbReference type="OrthoDB" id="10606086at2759"/>
<evidence type="ECO:0008006" key="4">
    <source>
        <dbReference type="Google" id="ProtNLM"/>
    </source>
</evidence>
<dbReference type="InterPro" id="IPR012340">
    <property type="entry name" value="NA-bd_OB-fold"/>
</dbReference>
<dbReference type="Gene3D" id="2.40.50.140">
    <property type="entry name" value="Nucleic acid-binding proteins"/>
    <property type="match status" value="1"/>
</dbReference>
<proteinExistence type="predicted"/>
<dbReference type="AlphaFoldDB" id="A0A5N6NUG7"/>
<organism evidence="2 3">
    <name type="scientific">Mikania micrantha</name>
    <name type="common">bitter vine</name>
    <dbReference type="NCBI Taxonomy" id="192012"/>
    <lineage>
        <taxon>Eukaryota</taxon>
        <taxon>Viridiplantae</taxon>
        <taxon>Streptophyta</taxon>
        <taxon>Embryophyta</taxon>
        <taxon>Tracheophyta</taxon>
        <taxon>Spermatophyta</taxon>
        <taxon>Magnoliopsida</taxon>
        <taxon>eudicotyledons</taxon>
        <taxon>Gunneridae</taxon>
        <taxon>Pentapetalae</taxon>
        <taxon>asterids</taxon>
        <taxon>campanulids</taxon>
        <taxon>Asterales</taxon>
        <taxon>Asteraceae</taxon>
        <taxon>Asteroideae</taxon>
        <taxon>Heliantheae alliance</taxon>
        <taxon>Eupatorieae</taxon>
        <taxon>Mikania</taxon>
    </lineage>
</organism>
<feature type="compositionally biased region" description="Basic residues" evidence="1">
    <location>
        <begin position="191"/>
        <end position="200"/>
    </location>
</feature>
<sequence length="215" mass="24232">MESRQLPKAKIRAMQKLTYKQAHATKSKDTHVLNLSNINENIEVALWEEISTSSNRFNRKVVEESTHPTVITVTAVKVKGFFNTKQLWSAGATHVYLNPRCAETEILIKKYCIQSTISDDNGSINAILFDEAVKYLVGIECTDLVDKETDNDLATILLSVLEIKGKTSKNKRRSHRYGSMYCKQSYPCSNQHRKQSHHHPANTSAKNTSATTTTC</sequence>
<evidence type="ECO:0000313" key="2">
    <source>
        <dbReference type="EMBL" id="KAD5317783.1"/>
    </source>
</evidence>
<comment type="caution">
    <text evidence="2">The sequence shown here is derived from an EMBL/GenBank/DDBJ whole genome shotgun (WGS) entry which is preliminary data.</text>
</comment>
<dbReference type="EMBL" id="SZYD01000009">
    <property type="protein sequence ID" value="KAD5317783.1"/>
    <property type="molecule type" value="Genomic_DNA"/>
</dbReference>
<gene>
    <name evidence="2" type="ORF">E3N88_17729</name>
</gene>